<keyword evidence="2" id="KW-1185">Reference proteome</keyword>
<gene>
    <name evidence="1" type="ORF">D0Q02_12790</name>
</gene>
<accession>A0A372G0R3</accession>
<organism evidence="1 2">
    <name type="scientific">Micromonospora craniellae</name>
    <dbReference type="NCBI Taxonomy" id="2294034"/>
    <lineage>
        <taxon>Bacteria</taxon>
        <taxon>Bacillati</taxon>
        <taxon>Actinomycetota</taxon>
        <taxon>Actinomycetes</taxon>
        <taxon>Micromonosporales</taxon>
        <taxon>Micromonosporaceae</taxon>
        <taxon>Micromonospora</taxon>
    </lineage>
</organism>
<comment type="caution">
    <text evidence="1">The sequence shown here is derived from an EMBL/GenBank/DDBJ whole genome shotgun (WGS) entry which is preliminary data.</text>
</comment>
<dbReference type="RefSeq" id="WP_117228191.1">
    <property type="nucleotide sequence ID" value="NZ_CP061725.1"/>
</dbReference>
<proteinExistence type="predicted"/>
<reference evidence="1 2" key="1">
    <citation type="submission" date="2018-08" db="EMBL/GenBank/DDBJ databases">
        <title>Verrucosispora craniellae sp. nov., isolated from a marine sponge in the South China Sea.</title>
        <authorList>
            <person name="Li L."/>
            <person name="Lin H.W."/>
        </authorList>
    </citation>
    <scope>NUCLEOTIDE SEQUENCE [LARGE SCALE GENOMIC DNA]</scope>
    <source>
        <strain evidence="1 2">LHW63014</strain>
    </source>
</reference>
<evidence type="ECO:0000313" key="2">
    <source>
        <dbReference type="Proteomes" id="UP000262621"/>
    </source>
</evidence>
<dbReference type="EMBL" id="QVFU01000010">
    <property type="protein sequence ID" value="RFS46310.1"/>
    <property type="molecule type" value="Genomic_DNA"/>
</dbReference>
<protein>
    <submittedName>
        <fullName evidence="1">Uncharacterized protein</fullName>
    </submittedName>
</protein>
<sequence>MLCQGSGVPTGGPIDDVVQPKNCSAFTAPLGLLDSGTTVTTWVVWLEVFDSSGLVGVDSVPVRIQSVTP</sequence>
<dbReference type="Proteomes" id="UP000262621">
    <property type="component" value="Unassembled WGS sequence"/>
</dbReference>
<dbReference type="AlphaFoldDB" id="A0A372G0R3"/>
<name>A0A372G0R3_9ACTN</name>
<evidence type="ECO:0000313" key="1">
    <source>
        <dbReference type="EMBL" id="RFS46310.1"/>
    </source>
</evidence>